<feature type="domain" description="HDOD" evidence="1">
    <location>
        <begin position="198"/>
        <end position="384"/>
    </location>
</feature>
<evidence type="ECO:0000313" key="3">
    <source>
        <dbReference type="Proteomes" id="UP000245728"/>
    </source>
</evidence>
<dbReference type="SUPFAM" id="SSF109604">
    <property type="entry name" value="HD-domain/PDEase-like"/>
    <property type="match status" value="1"/>
</dbReference>
<proteinExistence type="predicted"/>
<dbReference type="PANTHER" id="PTHR33525">
    <property type="match status" value="1"/>
</dbReference>
<dbReference type="RefSeq" id="WP_109339449.1">
    <property type="nucleotide sequence ID" value="NZ_CP029347.1"/>
</dbReference>
<dbReference type="Gene3D" id="1.10.3210.10">
    <property type="entry name" value="Hypothetical protein af1432"/>
    <property type="match status" value="1"/>
</dbReference>
<keyword evidence="3" id="KW-1185">Reference proteome</keyword>
<sequence>MNVYCARQAILNRRLNTVAYQLTFRHSLDDDDSDNSYQALSRLVSQQHFGVGFRTLTQSRKAVLPITQEAINEGIGRFLSPKDVVLELDASVSLPQTVYEECQRLFHQGFRFALVNYIPGQGWDEFVNFTRLVRYDFNQFDTAKLATVTEPLKKRNNIKLLAYGINNKEQLDRAKSLAFEFFQGSSFHQPEAIASRDIESNHILIMAIYAEVLKKDMNIDRIADLFQRDVSLSYKLLRFINSGVYELVRPIESIRQAIIYLGNETARKFVSLIATAHIDNGKPKELLTVSIIRARFCELIAERHCPEQSTRAFLVGLFSMLDSFLDLPMEEIVEQLPVDDDVKGALLGEANALQHILALVQSYEEGSWYWTQRWSNVCEIHPDKLPQLHQTSLIWAQACDNLKEENDEL</sequence>
<dbReference type="InterPro" id="IPR052340">
    <property type="entry name" value="RNase_Y/CdgJ"/>
</dbReference>
<dbReference type="Proteomes" id="UP000245728">
    <property type="component" value="Chromosome"/>
</dbReference>
<gene>
    <name evidence="2" type="ORF">HMF8227_01353</name>
</gene>
<reference evidence="2 3" key="1">
    <citation type="submission" date="2018-05" db="EMBL/GenBank/DDBJ databases">
        <title>Salinimonas sp. HMF8227 Genome sequencing and assembly.</title>
        <authorList>
            <person name="Kang H."/>
            <person name="Kang J."/>
            <person name="Cha I."/>
            <person name="Kim H."/>
            <person name="Joh K."/>
        </authorList>
    </citation>
    <scope>NUCLEOTIDE SEQUENCE [LARGE SCALE GENOMIC DNA]</scope>
    <source>
        <strain evidence="2 3">HMF8227</strain>
    </source>
</reference>
<accession>A0A2S2E2F9</accession>
<dbReference type="InterPro" id="IPR014408">
    <property type="entry name" value="dGMP_Pdiesterase_EAL/HD-GYP"/>
</dbReference>
<dbReference type="EMBL" id="CP029347">
    <property type="protein sequence ID" value="AWL11831.1"/>
    <property type="molecule type" value="Genomic_DNA"/>
</dbReference>
<dbReference type="SUPFAM" id="SSF141868">
    <property type="entry name" value="EAL domain-like"/>
    <property type="match status" value="1"/>
</dbReference>
<organism evidence="2 3">
    <name type="scientific">Saliniradius amylolyticus</name>
    <dbReference type="NCBI Taxonomy" id="2183582"/>
    <lineage>
        <taxon>Bacteria</taxon>
        <taxon>Pseudomonadati</taxon>
        <taxon>Pseudomonadota</taxon>
        <taxon>Gammaproteobacteria</taxon>
        <taxon>Alteromonadales</taxon>
        <taxon>Alteromonadaceae</taxon>
        <taxon>Saliniradius</taxon>
    </lineage>
</organism>
<name>A0A2S2E2F9_9ALTE</name>
<dbReference type="Gene3D" id="3.20.20.450">
    <property type="entry name" value="EAL domain"/>
    <property type="match status" value="1"/>
</dbReference>
<dbReference type="PROSITE" id="PS51833">
    <property type="entry name" value="HDOD"/>
    <property type="match status" value="1"/>
</dbReference>
<dbReference type="OrthoDB" id="9804751at2"/>
<dbReference type="InterPro" id="IPR013976">
    <property type="entry name" value="HDOD"/>
</dbReference>
<dbReference type="Pfam" id="PF08668">
    <property type="entry name" value="HDOD"/>
    <property type="match status" value="1"/>
</dbReference>
<evidence type="ECO:0000313" key="2">
    <source>
        <dbReference type="EMBL" id="AWL11831.1"/>
    </source>
</evidence>
<dbReference type="KEGG" id="salh:HMF8227_01353"/>
<dbReference type="InterPro" id="IPR035919">
    <property type="entry name" value="EAL_sf"/>
</dbReference>
<dbReference type="PIRSF" id="PIRSF003180">
    <property type="entry name" value="DiGMPpdiest_YuxH"/>
    <property type="match status" value="1"/>
</dbReference>
<dbReference type="PANTHER" id="PTHR33525:SF4">
    <property type="entry name" value="CYCLIC DI-GMP PHOSPHODIESTERASE CDGJ"/>
    <property type="match status" value="1"/>
</dbReference>
<protein>
    <recommendedName>
        <fullName evidence="1">HDOD domain-containing protein</fullName>
    </recommendedName>
</protein>
<dbReference type="AlphaFoldDB" id="A0A2S2E2F9"/>
<evidence type="ECO:0000259" key="1">
    <source>
        <dbReference type="PROSITE" id="PS51833"/>
    </source>
</evidence>